<dbReference type="Proteomes" id="UP000827986">
    <property type="component" value="Unassembled WGS sequence"/>
</dbReference>
<proteinExistence type="predicted"/>
<name>A0A9D3X0K0_9SAUR</name>
<gene>
    <name evidence="1" type="ORF">KIL84_017188</name>
</gene>
<dbReference type="EMBL" id="JAHDVG010000482">
    <property type="protein sequence ID" value="KAH1173349.1"/>
    <property type="molecule type" value="Genomic_DNA"/>
</dbReference>
<reference evidence="1" key="1">
    <citation type="submission" date="2021-09" db="EMBL/GenBank/DDBJ databases">
        <title>The genome of Mauremys mutica provides insights into the evolution of semi-aquatic lifestyle.</title>
        <authorList>
            <person name="Gong S."/>
            <person name="Gao Y."/>
        </authorList>
    </citation>
    <scope>NUCLEOTIDE SEQUENCE</scope>
    <source>
        <strain evidence="1">MM-2020</strain>
        <tissue evidence="1">Muscle</tissue>
    </source>
</reference>
<dbReference type="AlphaFoldDB" id="A0A9D3X0K0"/>
<keyword evidence="2" id="KW-1185">Reference proteome</keyword>
<sequence>MSYVTGKLMPRWSFMFLHDVRAVCSTSYGYTLELHSWVFKPGMSGELVNGSALDKGRRLCFCAQPRVKQRQCRSLMCQANEAPCYQVRQEKASSREEKLYLGYEDRGSEPHLLSNWIIGLCPTFLGYNHVGSEVFSEA</sequence>
<comment type="caution">
    <text evidence="1">The sequence shown here is derived from an EMBL/GenBank/DDBJ whole genome shotgun (WGS) entry which is preliminary data.</text>
</comment>
<protein>
    <submittedName>
        <fullName evidence="1">Uncharacterized protein</fullName>
    </submittedName>
</protein>
<evidence type="ECO:0000313" key="1">
    <source>
        <dbReference type="EMBL" id="KAH1173349.1"/>
    </source>
</evidence>
<accession>A0A9D3X0K0</accession>
<evidence type="ECO:0000313" key="2">
    <source>
        <dbReference type="Proteomes" id="UP000827986"/>
    </source>
</evidence>
<organism evidence="1 2">
    <name type="scientific">Mauremys mutica</name>
    <name type="common">yellowpond turtle</name>
    <dbReference type="NCBI Taxonomy" id="74926"/>
    <lineage>
        <taxon>Eukaryota</taxon>
        <taxon>Metazoa</taxon>
        <taxon>Chordata</taxon>
        <taxon>Craniata</taxon>
        <taxon>Vertebrata</taxon>
        <taxon>Euteleostomi</taxon>
        <taxon>Archelosauria</taxon>
        <taxon>Testudinata</taxon>
        <taxon>Testudines</taxon>
        <taxon>Cryptodira</taxon>
        <taxon>Durocryptodira</taxon>
        <taxon>Testudinoidea</taxon>
        <taxon>Geoemydidae</taxon>
        <taxon>Geoemydinae</taxon>
        <taxon>Mauremys</taxon>
    </lineage>
</organism>